<dbReference type="InterPro" id="IPR002637">
    <property type="entry name" value="RdgB/HAM1"/>
</dbReference>
<comment type="similarity">
    <text evidence="1 10 11">Belongs to the HAM1 NTPase family.</text>
</comment>
<comment type="function">
    <text evidence="10">Pyrophosphatase that catalyzes the hydrolysis of nucleoside triphosphates to their monophosphate derivatives, with a high preference for the non-canonical purine nucleotides XTP (xanthosine triphosphate), dITP (deoxyinosine triphosphate) and ITP. Seems to function as a house-cleaning enzyme that removes non-canonical purine nucleotides from the nucleotide pool, thus preventing their incorporation into DNA/RNA and avoiding chromosomal lesions.</text>
</comment>
<evidence type="ECO:0000256" key="1">
    <source>
        <dbReference type="ARBA" id="ARBA00008023"/>
    </source>
</evidence>
<dbReference type="GO" id="GO:0036222">
    <property type="term" value="F:XTP diphosphatase activity"/>
    <property type="evidence" value="ECO:0007669"/>
    <property type="project" value="UniProtKB-UniRule"/>
</dbReference>
<sequence length="197" mass="21403">MKRIVLASNNTGKVKEFRHLFAQLDLEIVPQGELNVPEAEEPFFTFIENALTKARHASRLTGLPALADDSGICVATLGGAPGVFSARYAGEPKSDARNNEKLLAALAGNEDRRAWYYAALVLVRHADDPQPLIADGSCHGYVLQAPQGEGGFGYDPLFLVPQYNRSVAQLTQEEKGLISHRGKALAALMAKLREEGF</sequence>
<evidence type="ECO:0000256" key="2">
    <source>
        <dbReference type="ARBA" id="ARBA00011738"/>
    </source>
</evidence>
<evidence type="ECO:0000256" key="11">
    <source>
        <dbReference type="RuleBase" id="RU003781"/>
    </source>
</evidence>
<feature type="binding site" evidence="10">
    <location>
        <position position="69"/>
    </location>
    <ligand>
        <name>Mg(2+)</name>
        <dbReference type="ChEBI" id="CHEBI:18420"/>
    </ligand>
</feature>
<feature type="binding site" evidence="10">
    <location>
        <begin position="8"/>
        <end position="13"/>
    </location>
    <ligand>
        <name>substrate</name>
    </ligand>
</feature>
<comment type="cofactor">
    <cofactor evidence="10">
        <name>Mg(2+)</name>
        <dbReference type="ChEBI" id="CHEBI:18420"/>
    </cofactor>
    <text evidence="10">Binds 1 Mg(2+) ion per subunit.</text>
</comment>
<evidence type="ECO:0000256" key="7">
    <source>
        <dbReference type="ARBA" id="ARBA00023080"/>
    </source>
</evidence>
<evidence type="ECO:0000256" key="6">
    <source>
        <dbReference type="ARBA" id="ARBA00022842"/>
    </source>
</evidence>
<proteinExistence type="inferred from homology"/>
<feature type="binding site" evidence="10">
    <location>
        <position position="70"/>
    </location>
    <ligand>
        <name>substrate</name>
    </ligand>
</feature>
<reference evidence="12 13" key="1">
    <citation type="submission" date="2020-08" db="EMBL/GenBank/DDBJ databases">
        <title>Genomic Encyclopedia of Type Strains, Phase IV (KMG-IV): sequencing the most valuable type-strain genomes for metagenomic binning, comparative biology and taxonomic classification.</title>
        <authorList>
            <person name="Goeker M."/>
        </authorList>
    </citation>
    <scope>NUCLEOTIDE SEQUENCE [LARGE SCALE GENOMIC DNA]</scope>
    <source>
        <strain evidence="12 13">DSM 18233</strain>
    </source>
</reference>
<dbReference type="GO" id="GO:0009117">
    <property type="term" value="P:nucleotide metabolic process"/>
    <property type="evidence" value="ECO:0007669"/>
    <property type="project" value="UniProtKB-KW"/>
</dbReference>
<comment type="catalytic activity">
    <reaction evidence="9 10">
        <text>XTP + H2O = XMP + diphosphate + H(+)</text>
        <dbReference type="Rhea" id="RHEA:28610"/>
        <dbReference type="ChEBI" id="CHEBI:15377"/>
        <dbReference type="ChEBI" id="CHEBI:15378"/>
        <dbReference type="ChEBI" id="CHEBI:33019"/>
        <dbReference type="ChEBI" id="CHEBI:57464"/>
        <dbReference type="ChEBI" id="CHEBI:61314"/>
        <dbReference type="EC" id="3.6.1.66"/>
    </reaction>
</comment>
<evidence type="ECO:0000313" key="13">
    <source>
        <dbReference type="Proteomes" id="UP000543030"/>
    </source>
</evidence>
<dbReference type="HAMAP" id="MF_01405">
    <property type="entry name" value="Non_canon_purine_NTPase"/>
    <property type="match status" value="1"/>
</dbReference>
<dbReference type="NCBIfam" id="TIGR00042">
    <property type="entry name" value="RdgB/HAM1 family non-canonical purine NTP pyrophosphatase"/>
    <property type="match status" value="1"/>
</dbReference>
<name>A0A840RI33_9NEIS</name>
<dbReference type="GO" id="GO:0000166">
    <property type="term" value="F:nucleotide binding"/>
    <property type="evidence" value="ECO:0007669"/>
    <property type="project" value="UniProtKB-KW"/>
</dbReference>
<accession>A0A840RI33</accession>
<dbReference type="GO" id="GO:0009146">
    <property type="term" value="P:purine nucleoside triphosphate catabolic process"/>
    <property type="evidence" value="ECO:0007669"/>
    <property type="project" value="UniProtKB-UniRule"/>
</dbReference>
<organism evidence="12 13">
    <name type="scientific">Silvimonas terrae</name>
    <dbReference type="NCBI Taxonomy" id="300266"/>
    <lineage>
        <taxon>Bacteria</taxon>
        <taxon>Pseudomonadati</taxon>
        <taxon>Pseudomonadota</taxon>
        <taxon>Betaproteobacteria</taxon>
        <taxon>Neisseriales</taxon>
        <taxon>Chitinibacteraceae</taxon>
        <taxon>Silvimonas</taxon>
    </lineage>
</organism>
<feature type="binding site" evidence="10">
    <location>
        <begin position="180"/>
        <end position="181"/>
    </location>
    <ligand>
        <name>substrate</name>
    </ligand>
</feature>
<keyword evidence="7 10" id="KW-0546">Nucleotide metabolism</keyword>
<evidence type="ECO:0000256" key="3">
    <source>
        <dbReference type="ARBA" id="ARBA00022723"/>
    </source>
</evidence>
<dbReference type="EC" id="3.6.1.66" evidence="10"/>
<dbReference type="GO" id="GO:0017111">
    <property type="term" value="F:ribonucleoside triphosphate phosphatase activity"/>
    <property type="evidence" value="ECO:0007669"/>
    <property type="project" value="InterPro"/>
</dbReference>
<dbReference type="GO" id="GO:0035870">
    <property type="term" value="F:dITP diphosphatase activity"/>
    <property type="evidence" value="ECO:0007669"/>
    <property type="project" value="UniProtKB-UniRule"/>
</dbReference>
<dbReference type="PANTHER" id="PTHR11067">
    <property type="entry name" value="INOSINE TRIPHOSPHATE PYROPHOSPHATASE/HAM1 PROTEIN"/>
    <property type="match status" value="1"/>
</dbReference>
<keyword evidence="5 10" id="KW-0378">Hydrolase</keyword>
<keyword evidence="13" id="KW-1185">Reference proteome</keyword>
<feature type="binding site" evidence="10">
    <location>
        <begin position="152"/>
        <end position="155"/>
    </location>
    <ligand>
        <name>substrate</name>
    </ligand>
</feature>
<evidence type="ECO:0000256" key="4">
    <source>
        <dbReference type="ARBA" id="ARBA00022741"/>
    </source>
</evidence>
<feature type="binding site" evidence="10">
    <location>
        <position position="175"/>
    </location>
    <ligand>
        <name>substrate</name>
    </ligand>
</feature>
<dbReference type="EMBL" id="JACHHN010000004">
    <property type="protein sequence ID" value="MBB5191851.1"/>
    <property type="molecule type" value="Genomic_DNA"/>
</dbReference>
<dbReference type="SUPFAM" id="SSF52972">
    <property type="entry name" value="ITPase-like"/>
    <property type="match status" value="1"/>
</dbReference>
<feature type="binding site" evidence="10">
    <location>
        <position position="40"/>
    </location>
    <ligand>
        <name>Mg(2+)</name>
        <dbReference type="ChEBI" id="CHEBI:18420"/>
    </ligand>
</feature>
<evidence type="ECO:0000256" key="9">
    <source>
        <dbReference type="ARBA" id="ARBA00052017"/>
    </source>
</evidence>
<keyword evidence="6 10" id="KW-0460">Magnesium</keyword>
<feature type="active site" description="Proton acceptor" evidence="10">
    <location>
        <position position="69"/>
    </location>
</feature>
<comment type="caution">
    <text evidence="12">The sequence shown here is derived from an EMBL/GenBank/DDBJ whole genome shotgun (WGS) entry which is preliminary data.</text>
</comment>
<dbReference type="InterPro" id="IPR029001">
    <property type="entry name" value="ITPase-like_fam"/>
</dbReference>
<gene>
    <name evidence="12" type="ORF">HNQ50_002581</name>
</gene>
<dbReference type="PANTHER" id="PTHR11067:SF9">
    <property type="entry name" value="INOSINE TRIPHOSPHATE PYROPHOSPHATASE"/>
    <property type="match status" value="1"/>
</dbReference>
<comment type="catalytic activity">
    <reaction evidence="10">
        <text>ITP + H2O = IMP + diphosphate + H(+)</text>
        <dbReference type="Rhea" id="RHEA:29399"/>
        <dbReference type="ChEBI" id="CHEBI:15377"/>
        <dbReference type="ChEBI" id="CHEBI:15378"/>
        <dbReference type="ChEBI" id="CHEBI:33019"/>
        <dbReference type="ChEBI" id="CHEBI:58053"/>
        <dbReference type="ChEBI" id="CHEBI:61402"/>
        <dbReference type="EC" id="3.6.1.66"/>
    </reaction>
</comment>
<dbReference type="InterPro" id="IPR020922">
    <property type="entry name" value="dITP/XTP_pyrophosphatase"/>
</dbReference>
<dbReference type="AlphaFoldDB" id="A0A840RI33"/>
<comment type="subunit">
    <text evidence="2 10">Homodimer.</text>
</comment>
<protein>
    <recommendedName>
        <fullName evidence="10">dITP/XTP pyrophosphatase</fullName>
        <ecNumber evidence="10">3.6.1.66</ecNumber>
    </recommendedName>
    <alternativeName>
        <fullName evidence="10">Non-canonical purine NTP pyrophosphatase</fullName>
    </alternativeName>
    <alternativeName>
        <fullName evidence="10">Non-standard purine NTP pyrophosphatase</fullName>
    </alternativeName>
    <alternativeName>
        <fullName evidence="10">Nucleoside-triphosphate diphosphatase</fullName>
    </alternativeName>
    <alternativeName>
        <fullName evidence="10">Nucleoside-triphosphate pyrophosphatase</fullName>
        <shortName evidence="10">NTPase</shortName>
    </alternativeName>
</protein>
<comment type="catalytic activity">
    <reaction evidence="8 10">
        <text>dITP + H2O = dIMP + diphosphate + H(+)</text>
        <dbReference type="Rhea" id="RHEA:28342"/>
        <dbReference type="ChEBI" id="CHEBI:15377"/>
        <dbReference type="ChEBI" id="CHEBI:15378"/>
        <dbReference type="ChEBI" id="CHEBI:33019"/>
        <dbReference type="ChEBI" id="CHEBI:61194"/>
        <dbReference type="ChEBI" id="CHEBI:61382"/>
        <dbReference type="EC" id="3.6.1.66"/>
    </reaction>
</comment>
<dbReference type="GO" id="GO:0005829">
    <property type="term" value="C:cytosol"/>
    <property type="evidence" value="ECO:0007669"/>
    <property type="project" value="TreeGrafter"/>
</dbReference>
<dbReference type="Pfam" id="PF01725">
    <property type="entry name" value="Ham1p_like"/>
    <property type="match status" value="1"/>
</dbReference>
<evidence type="ECO:0000256" key="5">
    <source>
        <dbReference type="ARBA" id="ARBA00022801"/>
    </source>
</evidence>
<dbReference type="Proteomes" id="UP000543030">
    <property type="component" value="Unassembled WGS sequence"/>
</dbReference>
<dbReference type="GO" id="GO:0046872">
    <property type="term" value="F:metal ion binding"/>
    <property type="evidence" value="ECO:0007669"/>
    <property type="project" value="UniProtKB-KW"/>
</dbReference>
<evidence type="ECO:0000313" key="12">
    <source>
        <dbReference type="EMBL" id="MBB5191851.1"/>
    </source>
</evidence>
<evidence type="ECO:0000256" key="8">
    <source>
        <dbReference type="ARBA" id="ARBA00051875"/>
    </source>
</evidence>
<dbReference type="GO" id="GO:0036220">
    <property type="term" value="F:ITP diphosphatase activity"/>
    <property type="evidence" value="ECO:0007669"/>
    <property type="project" value="UniProtKB-UniRule"/>
</dbReference>
<evidence type="ECO:0000256" key="10">
    <source>
        <dbReference type="HAMAP-Rule" id="MF_01405"/>
    </source>
</evidence>
<dbReference type="FunFam" id="3.90.950.10:FF:000001">
    <property type="entry name" value="dITP/XTP pyrophosphatase"/>
    <property type="match status" value="1"/>
</dbReference>
<keyword evidence="4 10" id="KW-0547">Nucleotide-binding</keyword>
<dbReference type="Gene3D" id="3.90.950.10">
    <property type="match status" value="1"/>
</dbReference>
<keyword evidence="3 10" id="KW-0479">Metal-binding</keyword>
<dbReference type="CDD" id="cd00515">
    <property type="entry name" value="HAM1"/>
    <property type="match status" value="1"/>
</dbReference>